<keyword evidence="4 6" id="KW-0732">Signal</keyword>
<keyword evidence="3" id="KW-0813">Transport</keyword>
<dbReference type="Pfam" id="PF00496">
    <property type="entry name" value="SBP_bac_5"/>
    <property type="match status" value="1"/>
</dbReference>
<reference evidence="8 9" key="1">
    <citation type="submission" date="2017-12" db="EMBL/GenBank/DDBJ databases">
        <authorList>
            <person name="Hurst M.R.H."/>
        </authorList>
    </citation>
    <scope>NUCLEOTIDE SEQUENCE [LARGE SCALE GENOMIC DNA]</scope>
    <source>
        <strain evidence="8 9">TH11417</strain>
    </source>
</reference>
<dbReference type="GO" id="GO:0030313">
    <property type="term" value="C:cell envelope"/>
    <property type="evidence" value="ECO:0007669"/>
    <property type="project" value="UniProtKB-SubCell"/>
</dbReference>
<evidence type="ECO:0000256" key="6">
    <source>
        <dbReference type="SAM" id="SignalP"/>
    </source>
</evidence>
<dbReference type="CDD" id="cd08504">
    <property type="entry name" value="PBP2_OppA"/>
    <property type="match status" value="1"/>
</dbReference>
<comment type="subcellular location">
    <subcellularLocation>
        <location evidence="1">Cell envelope</location>
    </subcellularLocation>
</comment>
<dbReference type="Proteomes" id="UP000238956">
    <property type="component" value="Chromosome"/>
</dbReference>
<sequence length="553" mass="60778">MSMFSKNWKRVGLGAVALASTAVLVACSGGNSSSKSDSNKNEINWSLPTELNTLDISKNTDSYSNVLIGNSGSNLLRLDGKGGTEPDLATKVDVSDDGLTYTATLRDGLKWSDGSELTAEDFVYSWQRIVDPATASEYAYLATESHLENADKINAGEEKDLNKLGVKAEGNKVVFTLTSPTPQFMEYLAFTNFMPQKKEFVEKTGKDYGTNSDSQVYSGPYKVEGWNGSNNSFKLVKNKEYWNAKNVKTDAVNIQVIKKPDTAVQMYKQGELDAANISKTSAIYNANKNNDDVVTVPEATTAYMVYNQTGDVKGLTNQKIRQALNLATDRKGVVEAAVDTGSKPATGIAPTGLATLENGEDLAEYVAPGYSYKAKEATKLFKEGLEELGEDSLKLTITADADNPVAKNSVDYLKSTWEEALPGLTVEEKFVTFKQRLEDTKNQNFEVALVLWGGDYPEGSTFYGLFTSDAPYNYGKFASKEYDAAYEKAIKDNALDKDAAAENYKEAEKILYDNAYYNPLYFRSEETLQNPDIKGLVRNSTGLNTDFTHAYKK</sequence>
<proteinExistence type="inferred from homology"/>
<dbReference type="GO" id="GO:0015833">
    <property type="term" value="P:peptide transport"/>
    <property type="evidence" value="ECO:0007669"/>
    <property type="project" value="UniProtKB-KW"/>
</dbReference>
<evidence type="ECO:0000256" key="5">
    <source>
        <dbReference type="ARBA" id="ARBA00022856"/>
    </source>
</evidence>
<evidence type="ECO:0000256" key="1">
    <source>
        <dbReference type="ARBA" id="ARBA00004196"/>
    </source>
</evidence>
<evidence type="ECO:0000256" key="4">
    <source>
        <dbReference type="ARBA" id="ARBA00022729"/>
    </source>
</evidence>
<dbReference type="GO" id="GO:0043190">
    <property type="term" value="C:ATP-binding cassette (ABC) transporter complex"/>
    <property type="evidence" value="ECO:0007669"/>
    <property type="project" value="InterPro"/>
</dbReference>
<dbReference type="RefSeq" id="WP_104967233.1">
    <property type="nucleotide sequence ID" value="NZ_CP025536.1"/>
</dbReference>
<dbReference type="EMBL" id="CP025536">
    <property type="protein sequence ID" value="AUW95892.1"/>
    <property type="molecule type" value="Genomic_DNA"/>
</dbReference>
<evidence type="ECO:0000313" key="8">
    <source>
        <dbReference type="EMBL" id="AUW95892.1"/>
    </source>
</evidence>
<feature type="chain" id="PRO_5038916679" evidence="6">
    <location>
        <begin position="26"/>
        <end position="553"/>
    </location>
</feature>
<dbReference type="Gene3D" id="3.90.76.10">
    <property type="entry name" value="Dipeptide-binding Protein, Domain 1"/>
    <property type="match status" value="1"/>
</dbReference>
<dbReference type="Gene3D" id="3.10.105.10">
    <property type="entry name" value="Dipeptide-binding Protein, Domain 3"/>
    <property type="match status" value="1"/>
</dbReference>
<dbReference type="KEGG" id="splr:C0J00_01475"/>
<keyword evidence="5" id="KW-0653">Protein transport</keyword>
<dbReference type="InterPro" id="IPR030678">
    <property type="entry name" value="Peptide/Ni-bd"/>
</dbReference>
<dbReference type="GO" id="GO:0042597">
    <property type="term" value="C:periplasmic space"/>
    <property type="evidence" value="ECO:0007669"/>
    <property type="project" value="UniProtKB-ARBA"/>
</dbReference>
<dbReference type="GeneID" id="98392581"/>
<dbReference type="PIRSF" id="PIRSF002741">
    <property type="entry name" value="MppA"/>
    <property type="match status" value="1"/>
</dbReference>
<keyword evidence="9" id="KW-1185">Reference proteome</keyword>
<dbReference type="FunFam" id="3.90.76.10:FF:000001">
    <property type="entry name" value="Oligopeptide ABC transporter substrate-binding protein"/>
    <property type="match status" value="1"/>
</dbReference>
<feature type="signal peptide" evidence="6">
    <location>
        <begin position="1"/>
        <end position="25"/>
    </location>
</feature>
<dbReference type="InterPro" id="IPR000914">
    <property type="entry name" value="SBP_5_dom"/>
</dbReference>
<evidence type="ECO:0000256" key="3">
    <source>
        <dbReference type="ARBA" id="ARBA00022448"/>
    </source>
</evidence>
<dbReference type="PROSITE" id="PS51257">
    <property type="entry name" value="PROKAR_LIPOPROTEIN"/>
    <property type="match status" value="1"/>
</dbReference>
<dbReference type="SUPFAM" id="SSF53850">
    <property type="entry name" value="Periplasmic binding protein-like II"/>
    <property type="match status" value="1"/>
</dbReference>
<dbReference type="Gene3D" id="3.40.190.10">
    <property type="entry name" value="Periplasmic binding protein-like II"/>
    <property type="match status" value="1"/>
</dbReference>
<evidence type="ECO:0000313" key="9">
    <source>
        <dbReference type="Proteomes" id="UP000238956"/>
    </source>
</evidence>
<accession>A0A2L0D234</accession>
<dbReference type="PANTHER" id="PTHR30290">
    <property type="entry name" value="PERIPLASMIC BINDING COMPONENT OF ABC TRANSPORTER"/>
    <property type="match status" value="1"/>
</dbReference>
<reference evidence="8 9" key="2">
    <citation type="submission" date="2018-02" db="EMBL/GenBank/DDBJ databases">
        <title>Whole genome sequencing analysis of Streptococcus pluranimalium isolated from cattle infected mastitis in China.</title>
        <authorList>
            <person name="Zhang J.-R."/>
            <person name="Hu G.-Z."/>
        </authorList>
    </citation>
    <scope>NUCLEOTIDE SEQUENCE [LARGE SCALE GENOMIC DNA]</scope>
    <source>
        <strain evidence="8 9">TH11417</strain>
    </source>
</reference>
<evidence type="ECO:0000256" key="2">
    <source>
        <dbReference type="ARBA" id="ARBA00005695"/>
    </source>
</evidence>
<evidence type="ECO:0000259" key="7">
    <source>
        <dbReference type="Pfam" id="PF00496"/>
    </source>
</evidence>
<gene>
    <name evidence="8" type="ORF">C0J00_01475</name>
</gene>
<keyword evidence="5" id="KW-0571">Peptide transport</keyword>
<dbReference type="InterPro" id="IPR039424">
    <property type="entry name" value="SBP_5"/>
</dbReference>
<dbReference type="OrthoDB" id="403896at2"/>
<feature type="domain" description="Solute-binding protein family 5" evidence="7">
    <location>
        <begin position="85"/>
        <end position="472"/>
    </location>
</feature>
<dbReference type="PANTHER" id="PTHR30290:SF10">
    <property type="entry name" value="PERIPLASMIC OLIGOPEPTIDE-BINDING PROTEIN-RELATED"/>
    <property type="match status" value="1"/>
</dbReference>
<dbReference type="GO" id="GO:1904680">
    <property type="term" value="F:peptide transmembrane transporter activity"/>
    <property type="evidence" value="ECO:0007669"/>
    <property type="project" value="TreeGrafter"/>
</dbReference>
<comment type="similarity">
    <text evidence="2">Belongs to the bacterial solute-binding protein 5 family.</text>
</comment>
<dbReference type="AlphaFoldDB" id="A0A2L0D234"/>
<protein>
    <submittedName>
        <fullName evidence="8">ABC transporter substrate-binding protein</fullName>
    </submittedName>
</protein>
<organism evidence="8 9">
    <name type="scientific">Streptococcus pluranimalium</name>
    <dbReference type="NCBI Taxonomy" id="82348"/>
    <lineage>
        <taxon>Bacteria</taxon>
        <taxon>Bacillati</taxon>
        <taxon>Bacillota</taxon>
        <taxon>Bacilli</taxon>
        <taxon>Lactobacillales</taxon>
        <taxon>Streptococcaceae</taxon>
        <taxon>Streptococcus</taxon>
    </lineage>
</organism>
<name>A0A2L0D234_9STRE</name>